<evidence type="ECO:0000256" key="2">
    <source>
        <dbReference type="ARBA" id="ARBA00022884"/>
    </source>
</evidence>
<accession>A0A246K070</accession>
<dbReference type="AlphaFoldDB" id="A0A246K070"/>
<evidence type="ECO:0000256" key="1">
    <source>
        <dbReference type="ARBA" id="ARBA00022801"/>
    </source>
</evidence>
<dbReference type="EMBL" id="NISK01000001">
    <property type="protein sequence ID" value="OWQ98838.1"/>
    <property type="molecule type" value="Genomic_DNA"/>
</dbReference>
<protein>
    <submittedName>
        <fullName evidence="4">Ribonuclease</fullName>
    </submittedName>
</protein>
<name>A0A246K070_9SPHN</name>
<dbReference type="InterPro" id="IPR019307">
    <property type="entry name" value="RNA-bd_AU-1/RNase_E/G"/>
</dbReference>
<dbReference type="OrthoDB" id="7403919at2"/>
<evidence type="ECO:0000313" key="4">
    <source>
        <dbReference type="EMBL" id="OWQ98838.1"/>
    </source>
</evidence>
<evidence type="ECO:0000259" key="3">
    <source>
        <dbReference type="Pfam" id="PF10150"/>
    </source>
</evidence>
<gene>
    <name evidence="4" type="ORF">CDQ92_01170</name>
</gene>
<reference evidence="4 5" key="1">
    <citation type="journal article" date="2010" name="Int. J. Syst. Evol. Microbiol.">
        <title>Sphingopyxis bauzanensis sp. nov., a psychrophilic bacterium isolated from soil.</title>
        <authorList>
            <person name="Zhang D.C."/>
            <person name="Liu H.C."/>
            <person name="Xin Y.H."/>
            <person name="Zhou Y.G."/>
            <person name="Schinner F."/>
            <person name="Margesin R."/>
        </authorList>
    </citation>
    <scope>NUCLEOTIDE SEQUENCE [LARGE SCALE GENOMIC DNA]</scope>
    <source>
        <strain evidence="4 5">DSM 22271</strain>
    </source>
</reference>
<dbReference type="Pfam" id="PF10150">
    <property type="entry name" value="RNase_E_G"/>
    <property type="match status" value="1"/>
</dbReference>
<feature type="domain" description="RNA-binding protein AU-1/Ribonuclease E/G" evidence="3">
    <location>
        <begin position="156"/>
        <end position="248"/>
    </location>
</feature>
<keyword evidence="1" id="KW-0378">Hydrolase</keyword>
<proteinExistence type="predicted"/>
<dbReference type="RefSeq" id="WP_088439329.1">
    <property type="nucleotide sequence ID" value="NZ_BMMC01000017.1"/>
</dbReference>
<evidence type="ECO:0000313" key="5">
    <source>
        <dbReference type="Proteomes" id="UP000197361"/>
    </source>
</evidence>
<organism evidence="4 5">
    <name type="scientific">Sphingopyxis bauzanensis</name>
    <dbReference type="NCBI Taxonomy" id="651663"/>
    <lineage>
        <taxon>Bacteria</taxon>
        <taxon>Pseudomonadati</taxon>
        <taxon>Pseudomonadota</taxon>
        <taxon>Alphaproteobacteria</taxon>
        <taxon>Sphingomonadales</taxon>
        <taxon>Sphingomonadaceae</taxon>
        <taxon>Sphingopyxis</taxon>
    </lineage>
</organism>
<keyword evidence="2" id="KW-0694">RNA-binding</keyword>
<comment type="caution">
    <text evidence="4">The sequence shown here is derived from an EMBL/GenBank/DDBJ whole genome shotgun (WGS) entry which is preliminary data.</text>
</comment>
<sequence>MAEWLYEAGIGEARAALVDGDEILEARIEREGVGPRVGAIVAARLVEAGKAPMVALDWPGAPMASLTGLPSATAMGAALTVEITRMALRERGRDKPARARVAEAGAVIGDGPDLRARIAVTGVPVTELRATAPDRLEQAGWSELIDHIRIGHWPFAGGALWVDATPAMVLIDIDGEGDALALAKAGARSAAAVIRCCDIGGSIGIDFPSLPDRAGRQAIDAAVDAALPQPYERTAVNGFGLMQIIRRRDRPSLIEQVVLDPLATDAALLLRQAERAVGAGTLTLTARPAVIDHIAAHPAWIDMLQNRTGRPVQLTADAASKGTGHAQ</sequence>
<dbReference type="Proteomes" id="UP000197361">
    <property type="component" value="Unassembled WGS sequence"/>
</dbReference>
<keyword evidence="5" id="KW-1185">Reference proteome</keyword>